<dbReference type="Proteomes" id="UP000799324">
    <property type="component" value="Unassembled WGS sequence"/>
</dbReference>
<evidence type="ECO:0000313" key="2">
    <source>
        <dbReference type="EMBL" id="KAF2647551.1"/>
    </source>
</evidence>
<keyword evidence="3" id="KW-1185">Reference proteome</keyword>
<feature type="signal peptide" evidence="1">
    <location>
        <begin position="1"/>
        <end position="21"/>
    </location>
</feature>
<dbReference type="OrthoDB" id="3783760at2759"/>
<accession>A0A6A6SKP2</accession>
<gene>
    <name evidence="2" type="ORF">K491DRAFT_723340</name>
</gene>
<name>A0A6A6SKP2_9PLEO</name>
<proteinExistence type="predicted"/>
<evidence type="ECO:0000313" key="3">
    <source>
        <dbReference type="Proteomes" id="UP000799324"/>
    </source>
</evidence>
<sequence length="192" mass="20981">MLFPTATLGLLLGYLSHLASALPAPVHPAVAASAELSKHNIYLVTCNPRDSSVGTTGATFTAVAYFRSPFNKTEYIDEKDPKAKRAALVSDPASPWEGVKWKVKVWREKAFTSDIMSGSETLSARSLAGSVTLAQEGYTEDFVCFKDGVTGIRIREDEGIRGNCVADYWCPSVSEKRKKDDDGDAEDNKRRV</sequence>
<organism evidence="2 3">
    <name type="scientific">Lophiostoma macrostomum CBS 122681</name>
    <dbReference type="NCBI Taxonomy" id="1314788"/>
    <lineage>
        <taxon>Eukaryota</taxon>
        <taxon>Fungi</taxon>
        <taxon>Dikarya</taxon>
        <taxon>Ascomycota</taxon>
        <taxon>Pezizomycotina</taxon>
        <taxon>Dothideomycetes</taxon>
        <taxon>Pleosporomycetidae</taxon>
        <taxon>Pleosporales</taxon>
        <taxon>Lophiostomataceae</taxon>
        <taxon>Lophiostoma</taxon>
    </lineage>
</organism>
<dbReference type="EMBL" id="MU004606">
    <property type="protein sequence ID" value="KAF2647551.1"/>
    <property type="molecule type" value="Genomic_DNA"/>
</dbReference>
<evidence type="ECO:0000256" key="1">
    <source>
        <dbReference type="SAM" id="SignalP"/>
    </source>
</evidence>
<protein>
    <submittedName>
        <fullName evidence="2">Uncharacterized protein</fullName>
    </submittedName>
</protein>
<keyword evidence="1" id="KW-0732">Signal</keyword>
<feature type="chain" id="PRO_5025680396" evidence="1">
    <location>
        <begin position="22"/>
        <end position="192"/>
    </location>
</feature>
<reference evidence="2" key="1">
    <citation type="journal article" date="2020" name="Stud. Mycol.">
        <title>101 Dothideomycetes genomes: a test case for predicting lifestyles and emergence of pathogens.</title>
        <authorList>
            <person name="Haridas S."/>
            <person name="Albert R."/>
            <person name="Binder M."/>
            <person name="Bloem J."/>
            <person name="Labutti K."/>
            <person name="Salamov A."/>
            <person name="Andreopoulos B."/>
            <person name="Baker S."/>
            <person name="Barry K."/>
            <person name="Bills G."/>
            <person name="Bluhm B."/>
            <person name="Cannon C."/>
            <person name="Castanera R."/>
            <person name="Culley D."/>
            <person name="Daum C."/>
            <person name="Ezra D."/>
            <person name="Gonzalez J."/>
            <person name="Henrissat B."/>
            <person name="Kuo A."/>
            <person name="Liang C."/>
            <person name="Lipzen A."/>
            <person name="Lutzoni F."/>
            <person name="Magnuson J."/>
            <person name="Mondo S."/>
            <person name="Nolan M."/>
            <person name="Ohm R."/>
            <person name="Pangilinan J."/>
            <person name="Park H.-J."/>
            <person name="Ramirez L."/>
            <person name="Alfaro M."/>
            <person name="Sun H."/>
            <person name="Tritt A."/>
            <person name="Yoshinaga Y."/>
            <person name="Zwiers L.-H."/>
            <person name="Turgeon B."/>
            <person name="Goodwin S."/>
            <person name="Spatafora J."/>
            <person name="Crous P."/>
            <person name="Grigoriev I."/>
        </authorList>
    </citation>
    <scope>NUCLEOTIDE SEQUENCE</scope>
    <source>
        <strain evidence="2">CBS 122681</strain>
    </source>
</reference>
<dbReference type="AlphaFoldDB" id="A0A6A6SKP2"/>